<dbReference type="InterPro" id="IPR056265">
    <property type="entry name" value="CD1375-like_dom"/>
</dbReference>
<proteinExistence type="predicted"/>
<dbReference type="AlphaFoldDB" id="A0A9X3FVS1"/>
<protein>
    <recommendedName>
        <fullName evidence="1">CD1375-like domain-containing protein</fullName>
    </recommendedName>
</protein>
<evidence type="ECO:0000259" key="1">
    <source>
        <dbReference type="Pfam" id="PF23792"/>
    </source>
</evidence>
<gene>
    <name evidence="2" type="ORF">OW157_05920</name>
</gene>
<dbReference type="Proteomes" id="UP001146670">
    <property type="component" value="Unassembled WGS sequence"/>
</dbReference>
<reference evidence="2" key="1">
    <citation type="submission" date="2022-12" db="EMBL/GenBank/DDBJ databases">
        <title>Description and comparative metabolic analysis of Aerococcus sp. nov., isolated from the feces of a pig.</title>
        <authorList>
            <person name="Chang Y.-H."/>
        </authorList>
    </citation>
    <scope>NUCLEOTIDE SEQUENCE</scope>
    <source>
        <strain evidence="2">YH-aer222</strain>
    </source>
</reference>
<feature type="domain" description="CD1375-like" evidence="1">
    <location>
        <begin position="1"/>
        <end position="35"/>
    </location>
</feature>
<organism evidence="2 3">
    <name type="scientific">Aerococcus kribbianus</name>
    <dbReference type="NCBI Taxonomy" id="2999064"/>
    <lineage>
        <taxon>Bacteria</taxon>
        <taxon>Bacillati</taxon>
        <taxon>Bacillota</taxon>
        <taxon>Bacilli</taxon>
        <taxon>Lactobacillales</taxon>
        <taxon>Aerococcaceae</taxon>
        <taxon>Aerococcus</taxon>
    </lineage>
</organism>
<keyword evidence="3" id="KW-1185">Reference proteome</keyword>
<dbReference type="EMBL" id="JAPRFR010000002">
    <property type="protein sequence ID" value="MCZ0726109.1"/>
    <property type="molecule type" value="Genomic_DNA"/>
</dbReference>
<name>A0A9X3FVS1_9LACT</name>
<evidence type="ECO:0000313" key="2">
    <source>
        <dbReference type="EMBL" id="MCZ0726109.1"/>
    </source>
</evidence>
<dbReference type="Pfam" id="PF23792">
    <property type="entry name" value="CD1375-like"/>
    <property type="match status" value="1"/>
</dbReference>
<sequence>MLAKLYAIHVVKGTWDYDRVPRLLKDKVDEELRAMDLEELIK</sequence>
<evidence type="ECO:0000313" key="3">
    <source>
        <dbReference type="Proteomes" id="UP001146670"/>
    </source>
</evidence>
<dbReference type="RefSeq" id="WP_268752435.1">
    <property type="nucleotide sequence ID" value="NZ_JAPRFQ010000002.1"/>
</dbReference>
<comment type="caution">
    <text evidence="2">The sequence shown here is derived from an EMBL/GenBank/DDBJ whole genome shotgun (WGS) entry which is preliminary data.</text>
</comment>
<accession>A0A9X3FVS1</accession>